<protein>
    <submittedName>
        <fullName evidence="1">HAD hydrolase family protein</fullName>
    </submittedName>
</protein>
<proteinExistence type="predicted"/>
<keyword evidence="1" id="KW-0378">Hydrolase</keyword>
<dbReference type="SUPFAM" id="SSF56784">
    <property type="entry name" value="HAD-like"/>
    <property type="match status" value="1"/>
</dbReference>
<dbReference type="RefSeq" id="WP_270372734.1">
    <property type="nucleotide sequence ID" value="NZ_JAQDLY010000026.1"/>
</dbReference>
<dbReference type="Proteomes" id="UP001211987">
    <property type="component" value="Unassembled WGS sequence"/>
</dbReference>
<dbReference type="Gene3D" id="3.40.50.1000">
    <property type="entry name" value="HAD superfamily/HAD-like"/>
    <property type="match status" value="1"/>
</dbReference>
<dbReference type="Gene3D" id="3.30.1240.10">
    <property type="match status" value="1"/>
</dbReference>
<dbReference type="InterPro" id="IPR023214">
    <property type="entry name" value="HAD_sf"/>
</dbReference>
<dbReference type="Pfam" id="PF08282">
    <property type="entry name" value="Hydrolase_3"/>
    <property type="match status" value="1"/>
</dbReference>
<evidence type="ECO:0000313" key="2">
    <source>
        <dbReference type="Proteomes" id="UP001211987"/>
    </source>
</evidence>
<organism evidence="1 2">
    <name type="scientific">Thomasclavelia ramosa</name>
    <dbReference type="NCBI Taxonomy" id="1547"/>
    <lineage>
        <taxon>Bacteria</taxon>
        <taxon>Bacillati</taxon>
        <taxon>Bacillota</taxon>
        <taxon>Erysipelotrichia</taxon>
        <taxon>Erysipelotrichales</taxon>
        <taxon>Coprobacillaceae</taxon>
        <taxon>Thomasclavelia</taxon>
    </lineage>
</organism>
<evidence type="ECO:0000313" key="1">
    <source>
        <dbReference type="EMBL" id="MDB7085221.1"/>
    </source>
</evidence>
<reference evidence="1" key="1">
    <citation type="submission" date="2023-01" db="EMBL/GenBank/DDBJ databases">
        <title>Human gut microbiome strain richness.</title>
        <authorList>
            <person name="Chen-Liaw A."/>
        </authorList>
    </citation>
    <scope>NUCLEOTIDE SEQUENCE</scope>
    <source>
        <strain evidence="1">1001217st2_G6_1001217B_191108</strain>
    </source>
</reference>
<sequence>MTANTMSQSIVINNLEDLENIRNEIISFALEFDSIAQRKQYTFDQIENINVFHNSCYTDILAKDISKASELLKLFYQLKAEQLYTIGDGENDICMLQCTDNSFTFNHVETVIKNSAQYHFDIIEQILAFINQN</sequence>
<accession>A0AB35IQ93</accession>
<gene>
    <name evidence="1" type="ORF">PM738_15545</name>
</gene>
<dbReference type="EMBL" id="JAQLKE010000034">
    <property type="protein sequence ID" value="MDB7085221.1"/>
    <property type="molecule type" value="Genomic_DNA"/>
</dbReference>
<name>A0AB35IQ93_9FIRM</name>
<dbReference type="AlphaFoldDB" id="A0AB35IQ93"/>
<dbReference type="InterPro" id="IPR036412">
    <property type="entry name" value="HAD-like_sf"/>
</dbReference>
<dbReference type="GO" id="GO:0016787">
    <property type="term" value="F:hydrolase activity"/>
    <property type="evidence" value="ECO:0007669"/>
    <property type="project" value="UniProtKB-KW"/>
</dbReference>
<comment type="caution">
    <text evidence="1">The sequence shown here is derived from an EMBL/GenBank/DDBJ whole genome shotgun (WGS) entry which is preliminary data.</text>
</comment>